<reference evidence="4" key="1">
    <citation type="journal article" date="2005" name="Environ. Microbiol.">
        <title>Genetic and functional properties of uncultivated thermophilic crenarchaeotes from a subsurface gold mine as revealed by analysis of genome fragments.</title>
        <authorList>
            <person name="Nunoura T."/>
            <person name="Hirayama H."/>
            <person name="Takami H."/>
            <person name="Oida H."/>
            <person name="Nishi S."/>
            <person name="Shimamura S."/>
            <person name="Suzuki Y."/>
            <person name="Inagaki F."/>
            <person name="Takai K."/>
            <person name="Nealson K.H."/>
            <person name="Horikoshi K."/>
        </authorList>
    </citation>
    <scope>NUCLEOTIDE SEQUENCE</scope>
</reference>
<feature type="transmembrane region" description="Helical" evidence="2">
    <location>
        <begin position="103"/>
        <end position="127"/>
    </location>
</feature>
<dbReference type="SUPFAM" id="SSF88723">
    <property type="entry name" value="PIN domain-like"/>
    <property type="match status" value="1"/>
</dbReference>
<evidence type="ECO:0000313" key="4">
    <source>
        <dbReference type="EMBL" id="BAL60293.1"/>
    </source>
</evidence>
<evidence type="ECO:0000256" key="2">
    <source>
        <dbReference type="SAM" id="Phobius"/>
    </source>
</evidence>
<dbReference type="Pfam" id="PF01850">
    <property type="entry name" value="PIN"/>
    <property type="match status" value="1"/>
</dbReference>
<protein>
    <submittedName>
        <fullName evidence="4">Hypothetical conserved protein</fullName>
    </submittedName>
</protein>
<keyword evidence="1" id="KW-0460">Magnesium</keyword>
<keyword evidence="2" id="KW-1133">Transmembrane helix</keyword>
<keyword evidence="2" id="KW-0812">Transmembrane</keyword>
<gene>
    <name evidence="4" type="ORF">HGMM_F45C05C08</name>
</gene>
<dbReference type="PANTHER" id="PTHR35901">
    <property type="entry name" value="RIBONUCLEASE VAPC3"/>
    <property type="match status" value="1"/>
</dbReference>
<dbReference type="PANTHER" id="PTHR35901:SF1">
    <property type="entry name" value="EXONUCLEASE VAPC9"/>
    <property type="match status" value="1"/>
</dbReference>
<proteinExistence type="predicted"/>
<dbReference type="InterPro" id="IPR044153">
    <property type="entry name" value="PIN_Pae0151-like"/>
</dbReference>
<name>H5SVV7_9CREN</name>
<sequence>MDRGGGGKKMEEEKVLVIDASVVVKWFNIEPLHDKAIAIRDAYIDGVIEIIAPTLIYYEVANALRYNPRFGIEEVNAAVKTLEDLSLTTYEFMDMASKAVEIAYMYGITVYDAAYVSLAALMGAVLYTADREVTAKVSAEYVKHLSEF</sequence>
<dbReference type="Gene3D" id="3.40.50.1010">
    <property type="entry name" value="5'-nuclease"/>
    <property type="match status" value="1"/>
</dbReference>
<dbReference type="EMBL" id="AP011903">
    <property type="protein sequence ID" value="BAL60293.1"/>
    <property type="molecule type" value="Genomic_DNA"/>
</dbReference>
<feature type="domain" description="PIN" evidence="3">
    <location>
        <begin position="17"/>
        <end position="132"/>
    </location>
</feature>
<dbReference type="InterPro" id="IPR029060">
    <property type="entry name" value="PIN-like_dom_sf"/>
</dbReference>
<accession>H5SVV7</accession>
<organism evidence="4">
    <name type="scientific">uncultured crenarchaeote</name>
    <dbReference type="NCBI Taxonomy" id="29281"/>
    <lineage>
        <taxon>Archaea</taxon>
        <taxon>Thermoproteota</taxon>
        <taxon>environmental samples</taxon>
    </lineage>
</organism>
<evidence type="ECO:0000256" key="1">
    <source>
        <dbReference type="ARBA" id="ARBA00022842"/>
    </source>
</evidence>
<evidence type="ECO:0000259" key="3">
    <source>
        <dbReference type="Pfam" id="PF01850"/>
    </source>
</evidence>
<dbReference type="CDD" id="cd09873">
    <property type="entry name" value="PIN_Pae0151-like"/>
    <property type="match status" value="1"/>
</dbReference>
<dbReference type="InterPro" id="IPR002716">
    <property type="entry name" value="PIN_dom"/>
</dbReference>
<reference evidence="4" key="2">
    <citation type="journal article" date="2012" name="PLoS ONE">
        <title>A Deeply Branching Thermophilic Bacterium with an Ancient Acetyl-CoA Pathway Dominates a Subsurface Ecosystem.</title>
        <authorList>
            <person name="Takami H."/>
            <person name="Noguchi H."/>
            <person name="Takaki Y."/>
            <person name="Uchiyama I."/>
            <person name="Toyoda A."/>
            <person name="Nishi S."/>
            <person name="Chee G.-J."/>
            <person name="Arai W."/>
            <person name="Nunoura T."/>
            <person name="Itoh T."/>
            <person name="Hattori M."/>
            <person name="Takai K."/>
        </authorList>
    </citation>
    <scope>NUCLEOTIDE SEQUENCE</scope>
</reference>
<keyword evidence="2" id="KW-0472">Membrane</keyword>
<dbReference type="AlphaFoldDB" id="H5SVV7"/>
<dbReference type="InterPro" id="IPR051619">
    <property type="entry name" value="TypeII_TA_RNase_PINc/VapC"/>
</dbReference>